<proteinExistence type="predicted"/>
<name>L8FXY3_PSED2</name>
<dbReference type="EMBL" id="GL573411">
    <property type="protein sequence ID" value="ELR05865.1"/>
    <property type="molecule type" value="Genomic_DNA"/>
</dbReference>
<organism evidence="2 3">
    <name type="scientific">Pseudogymnoascus destructans (strain ATCC MYA-4855 / 20631-21)</name>
    <name type="common">Bat white-nose syndrome fungus</name>
    <name type="synonym">Geomyces destructans</name>
    <dbReference type="NCBI Taxonomy" id="658429"/>
    <lineage>
        <taxon>Eukaryota</taxon>
        <taxon>Fungi</taxon>
        <taxon>Dikarya</taxon>
        <taxon>Ascomycota</taxon>
        <taxon>Pezizomycotina</taxon>
        <taxon>Leotiomycetes</taxon>
        <taxon>Thelebolales</taxon>
        <taxon>Thelebolaceae</taxon>
        <taxon>Pseudogymnoascus</taxon>
    </lineage>
</organism>
<keyword evidence="3" id="KW-1185">Reference proteome</keyword>
<feature type="compositionally biased region" description="Basic and acidic residues" evidence="1">
    <location>
        <begin position="48"/>
        <end position="61"/>
    </location>
</feature>
<reference evidence="3" key="1">
    <citation type="submission" date="2010-09" db="EMBL/GenBank/DDBJ databases">
        <title>The genome sequence of Geomyces destructans 20631-21.</title>
        <authorList>
            <consortium name="The Broad Institute Genome Sequencing Platform"/>
            <person name="Cuomo C.A."/>
            <person name="Blehert D.S."/>
            <person name="Lorch J.M."/>
            <person name="Young S.K."/>
            <person name="Zeng Q."/>
            <person name="Gargeya S."/>
            <person name="Fitzgerald M."/>
            <person name="Haas B."/>
            <person name="Abouelleil A."/>
            <person name="Alvarado L."/>
            <person name="Arachchi H.M."/>
            <person name="Berlin A."/>
            <person name="Brown A."/>
            <person name="Chapman S.B."/>
            <person name="Chen Z."/>
            <person name="Dunbar C."/>
            <person name="Freedman E."/>
            <person name="Gearin G."/>
            <person name="Gellesch M."/>
            <person name="Goldberg J."/>
            <person name="Griggs A."/>
            <person name="Gujja S."/>
            <person name="Heiman D."/>
            <person name="Howarth C."/>
            <person name="Larson L."/>
            <person name="Lui A."/>
            <person name="MacDonald P.J.P."/>
            <person name="Montmayeur A."/>
            <person name="Murphy C."/>
            <person name="Neiman D."/>
            <person name="Pearson M."/>
            <person name="Priest M."/>
            <person name="Roberts A."/>
            <person name="Saif S."/>
            <person name="Shea T."/>
            <person name="Shenoy N."/>
            <person name="Sisk P."/>
            <person name="Stolte C."/>
            <person name="Sykes S."/>
            <person name="Wortman J."/>
            <person name="Nusbaum C."/>
            <person name="Birren B."/>
        </authorList>
    </citation>
    <scope>NUCLEOTIDE SEQUENCE [LARGE SCALE GENOMIC DNA]</scope>
    <source>
        <strain evidence="3">ATCC MYA-4855 / 20631-21</strain>
    </source>
</reference>
<dbReference type="VEuPathDB" id="FungiDB:GMDG_07638"/>
<evidence type="ECO:0000256" key="1">
    <source>
        <dbReference type="SAM" id="MobiDB-lite"/>
    </source>
</evidence>
<dbReference type="AlphaFoldDB" id="L8FXY3"/>
<sequence length="88" mass="9982">MTTPTTENPGFKFDPNDPPLDFPTYETSGHKTYLDYQDHQNDRGLTGHRSEKSGAHTTPKDALDGIASKSWLENPWVKVLMFYLRVLG</sequence>
<dbReference type="HOGENOM" id="CLU_2470033_0_0_1"/>
<feature type="region of interest" description="Disordered" evidence="1">
    <location>
        <begin position="38"/>
        <end position="61"/>
    </location>
</feature>
<feature type="region of interest" description="Disordered" evidence="1">
    <location>
        <begin position="1"/>
        <end position="25"/>
    </location>
</feature>
<accession>L8FXY3</accession>
<evidence type="ECO:0000313" key="3">
    <source>
        <dbReference type="Proteomes" id="UP000011064"/>
    </source>
</evidence>
<gene>
    <name evidence="2" type="ORF">GMDG_07638</name>
</gene>
<evidence type="ECO:0000313" key="2">
    <source>
        <dbReference type="EMBL" id="ELR05865.1"/>
    </source>
</evidence>
<dbReference type="Proteomes" id="UP000011064">
    <property type="component" value="Unassembled WGS sequence"/>
</dbReference>
<protein>
    <submittedName>
        <fullName evidence="2">Uncharacterized protein</fullName>
    </submittedName>
</protein>
<dbReference type="InParanoid" id="L8FXY3"/>
<dbReference type="OrthoDB" id="3427127at2759"/>